<dbReference type="Proteomes" id="UP000828941">
    <property type="component" value="Chromosome 4"/>
</dbReference>
<gene>
    <name evidence="1" type="ORF">L6164_008281</name>
</gene>
<name>A0ACB9PHP1_BAUVA</name>
<keyword evidence="2" id="KW-1185">Reference proteome</keyword>
<protein>
    <submittedName>
        <fullName evidence="1">Uncharacterized protein</fullName>
    </submittedName>
</protein>
<comment type="caution">
    <text evidence="1">The sequence shown here is derived from an EMBL/GenBank/DDBJ whole genome shotgun (WGS) entry which is preliminary data.</text>
</comment>
<organism evidence="1 2">
    <name type="scientific">Bauhinia variegata</name>
    <name type="common">Purple orchid tree</name>
    <name type="synonym">Phanera variegata</name>
    <dbReference type="NCBI Taxonomy" id="167791"/>
    <lineage>
        <taxon>Eukaryota</taxon>
        <taxon>Viridiplantae</taxon>
        <taxon>Streptophyta</taxon>
        <taxon>Embryophyta</taxon>
        <taxon>Tracheophyta</taxon>
        <taxon>Spermatophyta</taxon>
        <taxon>Magnoliopsida</taxon>
        <taxon>eudicotyledons</taxon>
        <taxon>Gunneridae</taxon>
        <taxon>Pentapetalae</taxon>
        <taxon>rosids</taxon>
        <taxon>fabids</taxon>
        <taxon>Fabales</taxon>
        <taxon>Fabaceae</taxon>
        <taxon>Cercidoideae</taxon>
        <taxon>Cercideae</taxon>
        <taxon>Bauhiniinae</taxon>
        <taxon>Bauhinia</taxon>
    </lineage>
</organism>
<accession>A0ACB9PHP1</accession>
<evidence type="ECO:0000313" key="2">
    <source>
        <dbReference type="Proteomes" id="UP000828941"/>
    </source>
</evidence>
<sequence length="257" mass="29328">MNPSYHSDELIFQIRSPNACLLPIQKIPEDQILHDSPTNGSCLGYNSHKGKGKMRKQLPAREKEDIGKIEDENKKWMRKETEKLRRQEMATLCASLRSLLPLEYIKGKRSTSDHLYETLNYIKHLKNKVKQLEDKRDELMKLSNLSFVNSGNENSTTHLPTCVIVLPCLDGVQIMCSYSLKQHAFPLSSLLDILRREGLNVVSCTSTKSNDHQRLIHIIQSEISDMARTDFSELRRKISEGISSSSSILIKFCVLAN</sequence>
<dbReference type="EMBL" id="CM039429">
    <property type="protein sequence ID" value="KAI4347469.1"/>
    <property type="molecule type" value="Genomic_DNA"/>
</dbReference>
<proteinExistence type="predicted"/>
<reference evidence="1 2" key="1">
    <citation type="journal article" date="2022" name="DNA Res.">
        <title>Chromosomal-level genome assembly of the orchid tree Bauhinia variegata (Leguminosae; Cercidoideae) supports the allotetraploid origin hypothesis of Bauhinia.</title>
        <authorList>
            <person name="Zhong Y."/>
            <person name="Chen Y."/>
            <person name="Zheng D."/>
            <person name="Pang J."/>
            <person name="Liu Y."/>
            <person name="Luo S."/>
            <person name="Meng S."/>
            <person name="Qian L."/>
            <person name="Wei D."/>
            <person name="Dai S."/>
            <person name="Zhou R."/>
        </authorList>
    </citation>
    <scope>NUCLEOTIDE SEQUENCE [LARGE SCALE GENOMIC DNA]</scope>
    <source>
        <strain evidence="1">BV-YZ2020</strain>
    </source>
</reference>
<evidence type="ECO:0000313" key="1">
    <source>
        <dbReference type="EMBL" id="KAI4347469.1"/>
    </source>
</evidence>